<sequence>MALRGIQLGLRVWQFIFTLLVMALIGNIIAMAFAGNPATVNYAMFVSAFSMVSLFYLIPASINTSWAIHPIIMVVLDVLNNIFFLTSGIALAARLECHDCSNDDYTLHNNITNGSHDREKRCREAQAAVAFLWFAWAGYMASTIVSIMQARSSTGGMRGRTGRAPRGGRPAGHPAMAQV</sequence>
<dbReference type="PANTHER" id="PTHR28165">
    <property type="entry name" value="NON-CLASSICAL EXPORT PROTEIN 2-RELATED"/>
    <property type="match status" value="1"/>
</dbReference>
<gene>
    <name evidence="8" type="ORF">CNMCM5793_009518</name>
    <name evidence="9" type="ORF">CNMCM6106_007980</name>
</gene>
<evidence type="ECO:0000313" key="10">
    <source>
        <dbReference type="Proteomes" id="UP000630445"/>
    </source>
</evidence>
<protein>
    <recommendedName>
        <fullName evidence="7">MARVEL domain-containing protein</fullName>
    </recommendedName>
</protein>
<reference evidence="8" key="1">
    <citation type="submission" date="2020-06" db="EMBL/GenBank/DDBJ databases">
        <title>Draft genome sequences of strains closely related to Aspergillus parafelis and Aspergillus hiratsukae.</title>
        <authorList>
            <person name="Dos Santos R.A.C."/>
            <person name="Rivero-Menendez O."/>
            <person name="Steenwyk J.L."/>
            <person name="Mead M.E."/>
            <person name="Goldman G.H."/>
            <person name="Alastruey-Izquierdo A."/>
            <person name="Rokas A."/>
        </authorList>
    </citation>
    <scope>NUCLEOTIDE SEQUENCE</scope>
    <source>
        <strain evidence="8">CNM-CM5793</strain>
        <strain evidence="9">CNM-CM6106</strain>
    </source>
</reference>
<comment type="subcellular location">
    <subcellularLocation>
        <location evidence="1">Membrane</location>
        <topology evidence="1">Multi-pass membrane protein</topology>
    </subcellularLocation>
</comment>
<feature type="transmembrane region" description="Helical" evidence="6">
    <location>
        <begin position="12"/>
        <end position="34"/>
    </location>
</feature>
<evidence type="ECO:0000256" key="1">
    <source>
        <dbReference type="ARBA" id="ARBA00004141"/>
    </source>
</evidence>
<evidence type="ECO:0000256" key="5">
    <source>
        <dbReference type="SAM" id="MobiDB-lite"/>
    </source>
</evidence>
<evidence type="ECO:0000256" key="2">
    <source>
        <dbReference type="ARBA" id="ARBA00022692"/>
    </source>
</evidence>
<keyword evidence="2 6" id="KW-0812">Transmembrane</keyword>
<proteinExistence type="predicted"/>
<feature type="domain" description="MARVEL" evidence="7">
    <location>
        <begin position="6"/>
        <end position="145"/>
    </location>
</feature>
<dbReference type="Proteomes" id="UP000630445">
    <property type="component" value="Unassembled WGS sequence"/>
</dbReference>
<evidence type="ECO:0000259" key="7">
    <source>
        <dbReference type="Pfam" id="PF01284"/>
    </source>
</evidence>
<evidence type="ECO:0000313" key="8">
    <source>
        <dbReference type="EMBL" id="KAF7121964.1"/>
    </source>
</evidence>
<dbReference type="GO" id="GO:0032126">
    <property type="term" value="C:eisosome"/>
    <property type="evidence" value="ECO:0007669"/>
    <property type="project" value="TreeGrafter"/>
</dbReference>
<evidence type="ECO:0000313" key="9">
    <source>
        <dbReference type="EMBL" id="KAF7160525.1"/>
    </source>
</evidence>
<feature type="transmembrane region" description="Helical" evidence="6">
    <location>
        <begin position="127"/>
        <end position="148"/>
    </location>
</feature>
<dbReference type="Proteomes" id="UP000662466">
    <property type="component" value="Unassembled WGS sequence"/>
</dbReference>
<keyword evidence="4 6" id="KW-0472">Membrane</keyword>
<keyword evidence="10" id="KW-1185">Reference proteome</keyword>
<dbReference type="OrthoDB" id="5423111at2759"/>
<evidence type="ECO:0000256" key="3">
    <source>
        <dbReference type="ARBA" id="ARBA00022989"/>
    </source>
</evidence>
<feature type="compositionally biased region" description="Low complexity" evidence="5">
    <location>
        <begin position="162"/>
        <end position="179"/>
    </location>
</feature>
<organism evidence="8 10">
    <name type="scientific">Aspergillus hiratsukae</name>
    <dbReference type="NCBI Taxonomy" id="1194566"/>
    <lineage>
        <taxon>Eukaryota</taxon>
        <taxon>Fungi</taxon>
        <taxon>Dikarya</taxon>
        <taxon>Ascomycota</taxon>
        <taxon>Pezizomycotina</taxon>
        <taxon>Eurotiomycetes</taxon>
        <taxon>Eurotiomycetidae</taxon>
        <taxon>Eurotiales</taxon>
        <taxon>Aspergillaceae</taxon>
        <taxon>Aspergillus</taxon>
        <taxon>Aspergillus subgen. Fumigati</taxon>
    </lineage>
</organism>
<dbReference type="Pfam" id="PF01284">
    <property type="entry name" value="MARVEL"/>
    <property type="match status" value="1"/>
</dbReference>
<dbReference type="EMBL" id="JACBAD010002034">
    <property type="protein sequence ID" value="KAF7121964.1"/>
    <property type="molecule type" value="Genomic_DNA"/>
</dbReference>
<accession>A0A8H6UFL6</accession>
<evidence type="ECO:0000256" key="4">
    <source>
        <dbReference type="ARBA" id="ARBA00023136"/>
    </source>
</evidence>
<feature type="region of interest" description="Disordered" evidence="5">
    <location>
        <begin position="154"/>
        <end position="179"/>
    </location>
</feature>
<dbReference type="AlphaFoldDB" id="A0A8H6UFL6"/>
<evidence type="ECO:0000256" key="6">
    <source>
        <dbReference type="SAM" id="Phobius"/>
    </source>
</evidence>
<dbReference type="GO" id="GO:0070941">
    <property type="term" value="P:eisosome assembly"/>
    <property type="evidence" value="ECO:0007669"/>
    <property type="project" value="TreeGrafter"/>
</dbReference>
<dbReference type="InterPro" id="IPR052649">
    <property type="entry name" value="NCE102-like"/>
</dbReference>
<dbReference type="GO" id="GO:0005886">
    <property type="term" value="C:plasma membrane"/>
    <property type="evidence" value="ECO:0007669"/>
    <property type="project" value="TreeGrafter"/>
</dbReference>
<name>A0A8H6UFL6_9EURO</name>
<keyword evidence="3 6" id="KW-1133">Transmembrane helix</keyword>
<dbReference type="InterPro" id="IPR008253">
    <property type="entry name" value="Marvel"/>
</dbReference>
<dbReference type="PANTHER" id="PTHR28165:SF1">
    <property type="entry name" value="NON-CLASSICAL EXPORT PROTEIN 2-RELATED"/>
    <property type="match status" value="1"/>
</dbReference>
<dbReference type="EMBL" id="JACBAF010002260">
    <property type="protein sequence ID" value="KAF7160525.1"/>
    <property type="molecule type" value="Genomic_DNA"/>
</dbReference>
<dbReference type="GO" id="GO:0072659">
    <property type="term" value="P:protein localization to plasma membrane"/>
    <property type="evidence" value="ECO:0007669"/>
    <property type="project" value="TreeGrafter"/>
</dbReference>
<comment type="caution">
    <text evidence="8">The sequence shown here is derived from an EMBL/GenBank/DDBJ whole genome shotgun (WGS) entry which is preliminary data.</text>
</comment>